<evidence type="ECO:0000259" key="8">
    <source>
        <dbReference type="PROSITE" id="PS50928"/>
    </source>
</evidence>
<reference evidence="9 10" key="1">
    <citation type="submission" date="2023-07" db="EMBL/GenBank/DDBJ databases">
        <title>Sequencing the genomes of 1000 actinobacteria strains.</title>
        <authorList>
            <person name="Klenk H.-P."/>
        </authorList>
    </citation>
    <scope>NUCLEOTIDE SEQUENCE [LARGE SCALE GENOMIC DNA]</scope>
    <source>
        <strain evidence="9 10">DSM 44109</strain>
    </source>
</reference>
<evidence type="ECO:0000256" key="5">
    <source>
        <dbReference type="ARBA" id="ARBA00022989"/>
    </source>
</evidence>
<dbReference type="SUPFAM" id="SSF161098">
    <property type="entry name" value="MetI-like"/>
    <property type="match status" value="1"/>
</dbReference>
<comment type="subcellular location">
    <subcellularLocation>
        <location evidence="1 7">Cell membrane</location>
        <topology evidence="1 7">Multi-pass membrane protein</topology>
    </subcellularLocation>
</comment>
<keyword evidence="6 7" id="KW-0472">Membrane</keyword>
<evidence type="ECO:0000256" key="3">
    <source>
        <dbReference type="ARBA" id="ARBA00022475"/>
    </source>
</evidence>
<keyword evidence="10" id="KW-1185">Reference proteome</keyword>
<evidence type="ECO:0000256" key="2">
    <source>
        <dbReference type="ARBA" id="ARBA00022448"/>
    </source>
</evidence>
<keyword evidence="5 7" id="KW-1133">Transmembrane helix</keyword>
<dbReference type="PANTHER" id="PTHR43386">
    <property type="entry name" value="OLIGOPEPTIDE TRANSPORT SYSTEM PERMEASE PROTEIN APPC"/>
    <property type="match status" value="1"/>
</dbReference>
<dbReference type="CDD" id="cd06261">
    <property type="entry name" value="TM_PBP2"/>
    <property type="match status" value="1"/>
</dbReference>
<dbReference type="InterPro" id="IPR050366">
    <property type="entry name" value="BP-dependent_transpt_permease"/>
</dbReference>
<proteinExistence type="inferred from homology"/>
<dbReference type="InterPro" id="IPR000515">
    <property type="entry name" value="MetI-like"/>
</dbReference>
<feature type="transmembrane region" description="Helical" evidence="7">
    <location>
        <begin position="160"/>
        <end position="182"/>
    </location>
</feature>
<dbReference type="Proteomes" id="UP001230426">
    <property type="component" value="Unassembled WGS sequence"/>
</dbReference>
<dbReference type="PANTHER" id="PTHR43386:SF25">
    <property type="entry name" value="PEPTIDE ABC TRANSPORTER PERMEASE PROTEIN"/>
    <property type="match status" value="1"/>
</dbReference>
<sequence length="286" mass="28786">MDGTPADGTPAGRTGPARRRVRAAVSAVPSIAVIGLALAGPLLAPHPVDTPVAIPYASPAPGLPLGGDQLGRDVLSRLLAGGGELLVTSALVACLVTLLAAALGTVAALRPAVGRAVEWACDVMILLPAVLAVLLVVLSWDGGGRLALVTAATAVGLPYAVRVVAGAAAPIAGSGYVEAAVAGGERLPRLVWREVLPNLRSTLLTLLGLRFVAAVYVVSTAAFLEVGPEPPAADWALMIRENGPGVMLNPWAVIAPSLAIGLLAGAVQVTASALAPRTGRQVVDRR</sequence>
<feature type="transmembrane region" description="Helical" evidence="7">
    <location>
        <begin position="203"/>
        <end position="224"/>
    </location>
</feature>
<comment type="caution">
    <text evidence="9">The sequence shown here is derived from an EMBL/GenBank/DDBJ whole genome shotgun (WGS) entry which is preliminary data.</text>
</comment>
<dbReference type="Gene3D" id="1.10.3720.10">
    <property type="entry name" value="MetI-like"/>
    <property type="match status" value="1"/>
</dbReference>
<name>A0ABT9RL74_9ACTN</name>
<evidence type="ECO:0000256" key="4">
    <source>
        <dbReference type="ARBA" id="ARBA00022692"/>
    </source>
</evidence>
<feature type="domain" description="ABC transmembrane type-1" evidence="8">
    <location>
        <begin position="86"/>
        <end position="271"/>
    </location>
</feature>
<organism evidence="9 10">
    <name type="scientific">Streptosporangium brasiliense</name>
    <dbReference type="NCBI Taxonomy" id="47480"/>
    <lineage>
        <taxon>Bacteria</taxon>
        <taxon>Bacillati</taxon>
        <taxon>Actinomycetota</taxon>
        <taxon>Actinomycetes</taxon>
        <taxon>Streptosporangiales</taxon>
        <taxon>Streptosporangiaceae</taxon>
        <taxon>Streptosporangium</taxon>
    </lineage>
</organism>
<evidence type="ECO:0000256" key="6">
    <source>
        <dbReference type="ARBA" id="ARBA00023136"/>
    </source>
</evidence>
<dbReference type="RefSeq" id="WP_306874772.1">
    <property type="nucleotide sequence ID" value="NZ_JAUSRB010000002.1"/>
</dbReference>
<protein>
    <submittedName>
        <fullName evidence="9">Peptide/nickel transport system permease protein</fullName>
    </submittedName>
</protein>
<evidence type="ECO:0000313" key="10">
    <source>
        <dbReference type="Proteomes" id="UP001230426"/>
    </source>
</evidence>
<feature type="transmembrane region" description="Helical" evidence="7">
    <location>
        <begin position="119"/>
        <end position="140"/>
    </location>
</feature>
<accession>A0ABT9RL74</accession>
<evidence type="ECO:0000256" key="7">
    <source>
        <dbReference type="RuleBase" id="RU363032"/>
    </source>
</evidence>
<keyword evidence="3" id="KW-1003">Cell membrane</keyword>
<dbReference type="Pfam" id="PF00528">
    <property type="entry name" value="BPD_transp_1"/>
    <property type="match status" value="1"/>
</dbReference>
<comment type="similarity">
    <text evidence="7">Belongs to the binding-protein-dependent transport system permease family.</text>
</comment>
<evidence type="ECO:0000256" key="1">
    <source>
        <dbReference type="ARBA" id="ARBA00004651"/>
    </source>
</evidence>
<dbReference type="EMBL" id="JAUSRB010000002">
    <property type="protein sequence ID" value="MDP9870056.1"/>
    <property type="molecule type" value="Genomic_DNA"/>
</dbReference>
<feature type="transmembrane region" description="Helical" evidence="7">
    <location>
        <begin position="251"/>
        <end position="276"/>
    </location>
</feature>
<dbReference type="PROSITE" id="PS50928">
    <property type="entry name" value="ABC_TM1"/>
    <property type="match status" value="1"/>
</dbReference>
<dbReference type="InterPro" id="IPR035906">
    <property type="entry name" value="MetI-like_sf"/>
</dbReference>
<evidence type="ECO:0000313" key="9">
    <source>
        <dbReference type="EMBL" id="MDP9870056.1"/>
    </source>
</evidence>
<gene>
    <name evidence="9" type="ORF">J2S55_009322</name>
</gene>
<keyword evidence="4 7" id="KW-0812">Transmembrane</keyword>
<feature type="transmembrane region" description="Helical" evidence="7">
    <location>
        <begin position="23"/>
        <end position="44"/>
    </location>
</feature>
<feature type="transmembrane region" description="Helical" evidence="7">
    <location>
        <begin position="85"/>
        <end position="107"/>
    </location>
</feature>
<keyword evidence="2 7" id="KW-0813">Transport</keyword>